<accession>A0A0A9DE62</accession>
<name>A0A0A9DE62_ARUDO</name>
<evidence type="ECO:0000313" key="1">
    <source>
        <dbReference type="EMBL" id="JAD82032.1"/>
    </source>
</evidence>
<organism evidence="1">
    <name type="scientific">Arundo donax</name>
    <name type="common">Giant reed</name>
    <name type="synonym">Donax arundinaceus</name>
    <dbReference type="NCBI Taxonomy" id="35708"/>
    <lineage>
        <taxon>Eukaryota</taxon>
        <taxon>Viridiplantae</taxon>
        <taxon>Streptophyta</taxon>
        <taxon>Embryophyta</taxon>
        <taxon>Tracheophyta</taxon>
        <taxon>Spermatophyta</taxon>
        <taxon>Magnoliopsida</taxon>
        <taxon>Liliopsida</taxon>
        <taxon>Poales</taxon>
        <taxon>Poaceae</taxon>
        <taxon>PACMAD clade</taxon>
        <taxon>Arundinoideae</taxon>
        <taxon>Arundineae</taxon>
        <taxon>Arundo</taxon>
    </lineage>
</organism>
<reference evidence="1" key="1">
    <citation type="submission" date="2014-09" db="EMBL/GenBank/DDBJ databases">
        <authorList>
            <person name="Magalhaes I.L.F."/>
            <person name="Oliveira U."/>
            <person name="Santos F.R."/>
            <person name="Vidigal T.H.D.A."/>
            <person name="Brescovit A.D."/>
            <person name="Santos A.J."/>
        </authorList>
    </citation>
    <scope>NUCLEOTIDE SEQUENCE</scope>
    <source>
        <tissue evidence="1">Shoot tissue taken approximately 20 cm above the soil surface</tissue>
    </source>
</reference>
<proteinExistence type="predicted"/>
<dbReference type="AlphaFoldDB" id="A0A0A9DE62"/>
<reference evidence="1" key="2">
    <citation type="journal article" date="2015" name="Data Brief">
        <title>Shoot transcriptome of the giant reed, Arundo donax.</title>
        <authorList>
            <person name="Barrero R.A."/>
            <person name="Guerrero F.D."/>
            <person name="Moolhuijzen P."/>
            <person name="Goolsby J.A."/>
            <person name="Tidwell J."/>
            <person name="Bellgard S.E."/>
            <person name="Bellgard M.I."/>
        </authorList>
    </citation>
    <scope>NUCLEOTIDE SEQUENCE</scope>
    <source>
        <tissue evidence="1">Shoot tissue taken approximately 20 cm above the soil surface</tissue>
    </source>
</reference>
<dbReference type="EMBL" id="GBRH01215863">
    <property type="protein sequence ID" value="JAD82032.1"/>
    <property type="molecule type" value="Transcribed_RNA"/>
</dbReference>
<sequence>MFRSSQLLDFYILETIQQKFLSSPDWWLITNTTWACSWCL</sequence>
<protein>
    <submittedName>
        <fullName evidence="1">Uncharacterized protein</fullName>
    </submittedName>
</protein>